<proteinExistence type="predicted"/>
<name>A0ACB8CZX2_DERSI</name>
<accession>A0ACB8CZX2</accession>
<evidence type="ECO:0000313" key="1">
    <source>
        <dbReference type="EMBL" id="KAH7954768.1"/>
    </source>
</evidence>
<dbReference type="Proteomes" id="UP000821865">
    <property type="component" value="Chromosome 4"/>
</dbReference>
<dbReference type="EMBL" id="CM023473">
    <property type="protein sequence ID" value="KAH7954768.1"/>
    <property type="molecule type" value="Genomic_DNA"/>
</dbReference>
<evidence type="ECO:0000313" key="2">
    <source>
        <dbReference type="Proteomes" id="UP000821865"/>
    </source>
</evidence>
<comment type="caution">
    <text evidence="1">The sequence shown here is derived from an EMBL/GenBank/DDBJ whole genome shotgun (WGS) entry which is preliminary data.</text>
</comment>
<reference evidence="1" key="1">
    <citation type="submission" date="2020-05" db="EMBL/GenBank/DDBJ databases">
        <title>Large-scale comparative analyses of tick genomes elucidate their genetic diversity and vector capacities.</title>
        <authorList>
            <person name="Jia N."/>
            <person name="Wang J."/>
            <person name="Shi W."/>
            <person name="Du L."/>
            <person name="Sun Y."/>
            <person name="Zhan W."/>
            <person name="Jiang J."/>
            <person name="Wang Q."/>
            <person name="Zhang B."/>
            <person name="Ji P."/>
            <person name="Sakyi L.B."/>
            <person name="Cui X."/>
            <person name="Yuan T."/>
            <person name="Jiang B."/>
            <person name="Yang W."/>
            <person name="Lam T.T.-Y."/>
            <person name="Chang Q."/>
            <person name="Ding S."/>
            <person name="Wang X."/>
            <person name="Zhu J."/>
            <person name="Ruan X."/>
            <person name="Zhao L."/>
            <person name="Wei J."/>
            <person name="Que T."/>
            <person name="Du C."/>
            <person name="Cheng J."/>
            <person name="Dai P."/>
            <person name="Han X."/>
            <person name="Huang E."/>
            <person name="Gao Y."/>
            <person name="Liu J."/>
            <person name="Shao H."/>
            <person name="Ye R."/>
            <person name="Li L."/>
            <person name="Wei W."/>
            <person name="Wang X."/>
            <person name="Wang C."/>
            <person name="Yang T."/>
            <person name="Huo Q."/>
            <person name="Li W."/>
            <person name="Guo W."/>
            <person name="Chen H."/>
            <person name="Zhou L."/>
            <person name="Ni X."/>
            <person name="Tian J."/>
            <person name="Zhou Y."/>
            <person name="Sheng Y."/>
            <person name="Liu T."/>
            <person name="Pan Y."/>
            <person name="Xia L."/>
            <person name="Li J."/>
            <person name="Zhao F."/>
            <person name="Cao W."/>
        </authorList>
    </citation>
    <scope>NUCLEOTIDE SEQUENCE</scope>
    <source>
        <strain evidence="1">Dsil-2018</strain>
    </source>
</reference>
<keyword evidence="2" id="KW-1185">Reference proteome</keyword>
<organism evidence="1 2">
    <name type="scientific">Dermacentor silvarum</name>
    <name type="common">Tick</name>
    <dbReference type="NCBI Taxonomy" id="543639"/>
    <lineage>
        <taxon>Eukaryota</taxon>
        <taxon>Metazoa</taxon>
        <taxon>Ecdysozoa</taxon>
        <taxon>Arthropoda</taxon>
        <taxon>Chelicerata</taxon>
        <taxon>Arachnida</taxon>
        <taxon>Acari</taxon>
        <taxon>Parasitiformes</taxon>
        <taxon>Ixodida</taxon>
        <taxon>Ixodoidea</taxon>
        <taxon>Ixodidae</taxon>
        <taxon>Rhipicephalinae</taxon>
        <taxon>Dermacentor</taxon>
    </lineage>
</organism>
<sequence>MTRCGLVGRTNRDKTAQGVAAKGDSTDDWVMCTGCESWHPLDVTQFSSMEEAEAAPAFYCRQCEKIGIIREEFALLLKQEAESCKLAVANVTSMLEEETRARKTEREHLEDLLREKCKREQLEEKLGGMTRRHHSFTEAQGPPGEALAVLPTTGCERGQVQGSDGSCSGESHVVESAQTAAGNGDTLWHGRVCTTRRESWMRLSAHSKAIQRGVSLGTPHWGGREGKRREIARLESIANSSQRVTYATRRCRHGNPVSSVRGATDRAVSAEEGGQKDKNSEICRCITKDIEDFRQGAETVVVGDFNAHVQNLDGRTDANGTLLLELAKLAGLVITNLTEKCCGATTWSTPDRRSCIDYCLMTQPMYECLNRTVIDEDGAGNHSSDHNRLRLVFQTGFQRERQQLSVAVARPNEKALLEMAAKLETKADMLESYDHLVSEMKEAMGQWAKGARGRRGLKPWWSREVVEAIQCRQEASRVHRDLSKYGDPEAVLVAWETYRRLKQDTAVLVQGRVRGINRKFMEDLKEAGRQAPQRFWRYIQKSNQQISQVTLRGSPDGEEVIGEECIPLLEEWLRSLQRQDAPDTLSEDMAGSYSDETLRHVVLECGGIFPPTRTQALPTALGFKTEEVGTAEVSTSQRAAKSSGMFPWCATRGPHWICIKGLLQIPFRLPSGIPLGLPLRAPSRHNRGPQSMIGEPSGAIIGRPRQQE</sequence>
<protein>
    <submittedName>
        <fullName evidence="1">Uncharacterized protein</fullName>
    </submittedName>
</protein>
<gene>
    <name evidence="1" type="ORF">HPB49_021657</name>
</gene>